<organism evidence="2 3">
    <name type="scientific">Linum trigynum</name>
    <dbReference type="NCBI Taxonomy" id="586398"/>
    <lineage>
        <taxon>Eukaryota</taxon>
        <taxon>Viridiplantae</taxon>
        <taxon>Streptophyta</taxon>
        <taxon>Embryophyta</taxon>
        <taxon>Tracheophyta</taxon>
        <taxon>Spermatophyta</taxon>
        <taxon>Magnoliopsida</taxon>
        <taxon>eudicotyledons</taxon>
        <taxon>Gunneridae</taxon>
        <taxon>Pentapetalae</taxon>
        <taxon>rosids</taxon>
        <taxon>fabids</taxon>
        <taxon>Malpighiales</taxon>
        <taxon>Linaceae</taxon>
        <taxon>Linum</taxon>
    </lineage>
</organism>
<sequence length="70" mass="6915">MGSAVEEEAGDGWGSAVEELVEAGLVGERVELTGEGSELGNGLEGAAGQDLEGDVERKIDGGGGGPEESL</sequence>
<evidence type="ECO:0000313" key="3">
    <source>
        <dbReference type="Proteomes" id="UP001497516"/>
    </source>
</evidence>
<dbReference type="Proteomes" id="UP001497516">
    <property type="component" value="Chromosome 9"/>
</dbReference>
<protein>
    <submittedName>
        <fullName evidence="2">Uncharacterized protein</fullName>
    </submittedName>
</protein>
<keyword evidence="3" id="KW-1185">Reference proteome</keyword>
<name>A0AAV2GWD9_9ROSI</name>
<reference evidence="2 3" key="1">
    <citation type="submission" date="2024-04" db="EMBL/GenBank/DDBJ databases">
        <authorList>
            <person name="Fracassetti M."/>
        </authorList>
    </citation>
    <scope>NUCLEOTIDE SEQUENCE [LARGE SCALE GENOMIC DNA]</scope>
</reference>
<feature type="region of interest" description="Disordered" evidence="1">
    <location>
        <begin position="28"/>
        <end position="70"/>
    </location>
</feature>
<feature type="compositionally biased region" description="Gly residues" evidence="1">
    <location>
        <begin position="61"/>
        <end position="70"/>
    </location>
</feature>
<accession>A0AAV2GWD9</accession>
<proteinExistence type="predicted"/>
<evidence type="ECO:0000313" key="2">
    <source>
        <dbReference type="EMBL" id="CAL1413903.1"/>
    </source>
</evidence>
<evidence type="ECO:0000256" key="1">
    <source>
        <dbReference type="SAM" id="MobiDB-lite"/>
    </source>
</evidence>
<dbReference type="EMBL" id="OZ034822">
    <property type="protein sequence ID" value="CAL1413903.1"/>
    <property type="molecule type" value="Genomic_DNA"/>
</dbReference>
<dbReference type="AlphaFoldDB" id="A0AAV2GWD9"/>
<gene>
    <name evidence="2" type="ORF">LTRI10_LOCUS53098</name>
</gene>